<proteinExistence type="predicted"/>
<organism evidence="2 3">
    <name type="scientific">Monilinia fructicola</name>
    <name type="common">Brown rot fungus</name>
    <name type="synonym">Ciboria fructicola</name>
    <dbReference type="NCBI Taxonomy" id="38448"/>
    <lineage>
        <taxon>Eukaryota</taxon>
        <taxon>Fungi</taxon>
        <taxon>Dikarya</taxon>
        <taxon>Ascomycota</taxon>
        <taxon>Pezizomycotina</taxon>
        <taxon>Leotiomycetes</taxon>
        <taxon>Helotiales</taxon>
        <taxon>Sclerotiniaceae</taxon>
        <taxon>Monilinia</taxon>
    </lineage>
</organism>
<keyword evidence="3" id="KW-1185">Reference proteome</keyword>
<evidence type="ECO:0000313" key="3">
    <source>
        <dbReference type="Proteomes" id="UP000322873"/>
    </source>
</evidence>
<dbReference type="Proteomes" id="UP000322873">
    <property type="component" value="Unassembled WGS sequence"/>
</dbReference>
<evidence type="ECO:0008006" key="4">
    <source>
        <dbReference type="Google" id="ProtNLM"/>
    </source>
</evidence>
<protein>
    <recommendedName>
        <fullName evidence="4">Secreted protein</fullName>
    </recommendedName>
</protein>
<dbReference type="AlphaFoldDB" id="A0A5M9JWJ5"/>
<accession>A0A5M9JWJ5</accession>
<sequence length="73" mass="8692">MKIICFFFFLSFLRELICVHCLYISETGDWGWGLEIEEQDEGGRSKQNFNSYIHLRLNTLITSRYLMSEYALT</sequence>
<evidence type="ECO:0000256" key="1">
    <source>
        <dbReference type="SAM" id="SignalP"/>
    </source>
</evidence>
<name>A0A5M9JWJ5_MONFR</name>
<comment type="caution">
    <text evidence="2">The sequence shown here is derived from an EMBL/GenBank/DDBJ whole genome shotgun (WGS) entry which is preliminary data.</text>
</comment>
<evidence type="ECO:0000313" key="2">
    <source>
        <dbReference type="EMBL" id="KAA8572162.1"/>
    </source>
</evidence>
<dbReference type="EMBL" id="VICG01000005">
    <property type="protein sequence ID" value="KAA8572162.1"/>
    <property type="molecule type" value="Genomic_DNA"/>
</dbReference>
<reference evidence="2 3" key="1">
    <citation type="submission" date="2019-06" db="EMBL/GenBank/DDBJ databases">
        <title>Genome Sequence of the Brown Rot Fungal Pathogen Monilinia fructicola.</title>
        <authorList>
            <person name="De Miccolis Angelini R.M."/>
            <person name="Landi L."/>
            <person name="Abate D."/>
            <person name="Pollastro S."/>
            <person name="Romanazzi G."/>
            <person name="Faretra F."/>
        </authorList>
    </citation>
    <scope>NUCLEOTIDE SEQUENCE [LARGE SCALE GENOMIC DNA]</scope>
    <source>
        <strain evidence="2 3">Mfrc123</strain>
    </source>
</reference>
<feature type="chain" id="PRO_5024449217" description="Secreted protein" evidence="1">
    <location>
        <begin position="19"/>
        <end position="73"/>
    </location>
</feature>
<gene>
    <name evidence="2" type="ORF">EYC84_002075</name>
</gene>
<feature type="signal peptide" evidence="1">
    <location>
        <begin position="1"/>
        <end position="18"/>
    </location>
</feature>
<keyword evidence="1" id="KW-0732">Signal</keyword>